<reference evidence="2 3" key="1">
    <citation type="submission" date="2023-04" db="EMBL/GenBank/DDBJ databases">
        <title>Streptomyces chengmaiensis sp. nov. isolated from the stem of mangrove plant in Hainan.</title>
        <authorList>
            <person name="Huang X."/>
            <person name="Zhou S."/>
            <person name="Chu X."/>
            <person name="Xie Y."/>
            <person name="Lin Y."/>
        </authorList>
    </citation>
    <scope>NUCLEOTIDE SEQUENCE [LARGE SCALE GENOMIC DNA]</scope>
    <source>
        <strain evidence="2 3">HNM0663</strain>
    </source>
</reference>
<feature type="region of interest" description="Disordered" evidence="1">
    <location>
        <begin position="1"/>
        <end position="22"/>
    </location>
</feature>
<proteinExistence type="predicted"/>
<organism evidence="2 3">
    <name type="scientific">Streptomyces chengmaiensis</name>
    <dbReference type="NCBI Taxonomy" id="3040919"/>
    <lineage>
        <taxon>Bacteria</taxon>
        <taxon>Bacillati</taxon>
        <taxon>Actinomycetota</taxon>
        <taxon>Actinomycetes</taxon>
        <taxon>Kitasatosporales</taxon>
        <taxon>Streptomycetaceae</taxon>
        <taxon>Streptomyces</taxon>
    </lineage>
</organism>
<evidence type="ECO:0000313" key="3">
    <source>
        <dbReference type="Proteomes" id="UP001223144"/>
    </source>
</evidence>
<evidence type="ECO:0000313" key="2">
    <source>
        <dbReference type="EMBL" id="MDH2392947.1"/>
    </source>
</evidence>
<keyword evidence="3" id="KW-1185">Reference proteome</keyword>
<dbReference type="Pfam" id="PF20060">
    <property type="entry name" value="DUF6459"/>
    <property type="match status" value="1"/>
</dbReference>
<dbReference type="EMBL" id="JARWBG010000052">
    <property type="protein sequence ID" value="MDH2392947.1"/>
    <property type="molecule type" value="Genomic_DNA"/>
</dbReference>
<feature type="compositionally biased region" description="Polar residues" evidence="1">
    <location>
        <begin position="1"/>
        <end position="10"/>
    </location>
</feature>
<sequence length="147" mass="16199">MNRTTRGSQTRPPGRRDGRRPAATVATAALARARRQSTPRYWFADRLLAVLSGQRPVHWMLGHTVGEAYDQLARLAPGAPLRPAERVNPVVRACDEFHPVPGVIEAFARISAGERLSAMAFRLELCPDQRWRCTAVELGGPHASHSS</sequence>
<dbReference type="RefSeq" id="WP_279932126.1">
    <property type="nucleotide sequence ID" value="NZ_JARWBG010000052.1"/>
</dbReference>
<protein>
    <submittedName>
        <fullName evidence="2">Rv3235 family protein</fullName>
    </submittedName>
</protein>
<evidence type="ECO:0000256" key="1">
    <source>
        <dbReference type="SAM" id="MobiDB-lite"/>
    </source>
</evidence>
<dbReference type="Proteomes" id="UP001223144">
    <property type="component" value="Unassembled WGS sequence"/>
</dbReference>
<name>A0ABT6HW56_9ACTN</name>
<gene>
    <name evidence="2" type="ORF">QCN29_30040</name>
</gene>
<dbReference type="InterPro" id="IPR045596">
    <property type="entry name" value="DUF6459"/>
</dbReference>
<accession>A0ABT6HW56</accession>
<comment type="caution">
    <text evidence="2">The sequence shown here is derived from an EMBL/GenBank/DDBJ whole genome shotgun (WGS) entry which is preliminary data.</text>
</comment>